<keyword evidence="3" id="KW-1185">Reference proteome</keyword>
<dbReference type="InterPro" id="IPR000073">
    <property type="entry name" value="AB_hydrolase_1"/>
</dbReference>
<dbReference type="PANTHER" id="PTHR37946">
    <property type="entry name" value="SLL1969 PROTEIN"/>
    <property type="match status" value="1"/>
</dbReference>
<dbReference type="RefSeq" id="WP_207086507.1">
    <property type="nucleotide sequence ID" value="NZ_JAFLQW010000055.1"/>
</dbReference>
<evidence type="ECO:0000313" key="2">
    <source>
        <dbReference type="EMBL" id="MBO0347934.1"/>
    </source>
</evidence>
<dbReference type="Proteomes" id="UP000664844">
    <property type="component" value="Unassembled WGS sequence"/>
</dbReference>
<dbReference type="Gene3D" id="3.40.50.1820">
    <property type="entry name" value="alpha/beta hydrolase"/>
    <property type="match status" value="1"/>
</dbReference>
<feature type="domain" description="AB hydrolase-1" evidence="1">
    <location>
        <begin position="8"/>
        <end position="110"/>
    </location>
</feature>
<gene>
    <name evidence="2" type="ORF">J0895_02210</name>
</gene>
<accession>A0ABS3FLS4</accession>
<reference evidence="2 3" key="1">
    <citation type="submission" date="2021-03" db="EMBL/GenBank/DDBJ databases">
        <title>Metabolic Capacity of the Antarctic Cyanobacterium Phormidium pseudopriestleyi that Sustains Oxygenic Photosynthesis in the Presence of Hydrogen Sulfide.</title>
        <authorList>
            <person name="Lumian J.E."/>
            <person name="Jungblut A.D."/>
            <person name="Dillon M.L."/>
            <person name="Hawes I."/>
            <person name="Doran P.T."/>
            <person name="Mackey T.J."/>
            <person name="Dick G.J."/>
            <person name="Grettenberger C.L."/>
            <person name="Sumner D.Y."/>
        </authorList>
    </citation>
    <scope>NUCLEOTIDE SEQUENCE [LARGE SCALE GENOMIC DNA]</scope>
    <source>
        <strain evidence="2 3">FRX01</strain>
    </source>
</reference>
<comment type="caution">
    <text evidence="2">The sequence shown here is derived from an EMBL/GenBank/DDBJ whole genome shotgun (WGS) entry which is preliminary data.</text>
</comment>
<dbReference type="EMBL" id="JAFLQW010000055">
    <property type="protein sequence ID" value="MBO0347934.1"/>
    <property type="molecule type" value="Genomic_DNA"/>
</dbReference>
<organism evidence="2 3">
    <name type="scientific">Phormidium pseudopriestleyi FRX01</name>
    <dbReference type="NCBI Taxonomy" id="1759528"/>
    <lineage>
        <taxon>Bacteria</taxon>
        <taxon>Bacillati</taxon>
        <taxon>Cyanobacteriota</taxon>
        <taxon>Cyanophyceae</taxon>
        <taxon>Oscillatoriophycideae</taxon>
        <taxon>Oscillatoriales</taxon>
        <taxon>Oscillatoriaceae</taxon>
        <taxon>Phormidium</taxon>
    </lineage>
</organism>
<protein>
    <submittedName>
        <fullName evidence="2">Alpha/beta fold hydrolase</fullName>
    </submittedName>
</protein>
<dbReference type="SUPFAM" id="SSF53474">
    <property type="entry name" value="alpha/beta-Hydrolases"/>
    <property type="match status" value="1"/>
</dbReference>
<dbReference type="InterPro" id="IPR029058">
    <property type="entry name" value="AB_hydrolase_fold"/>
</dbReference>
<keyword evidence="2" id="KW-0378">Hydrolase</keyword>
<dbReference type="Pfam" id="PF00561">
    <property type="entry name" value="Abhydrolase_1"/>
    <property type="match status" value="1"/>
</dbReference>
<sequence>MNQNNPKNPVMLVHGMWDTRDIFSKIYPFLSELGWSVYSLNLIPNDSSIGLDHLAEQLSDFIEQTLGGDRPFDLIGFSMGGIVSRYYVQRLGGIERVQRFISISAPNQGTVTAYALPLPGCLQMRPKSSFLEDLNRDAVEMLGRVNFTSIWTPYDSMIIPAKNSQMPVGKEVVLPVLIHRWMVSDRRCLQAIAETLSEPLRVNTEVP</sequence>
<dbReference type="PANTHER" id="PTHR37946:SF1">
    <property type="entry name" value="SLL1969 PROTEIN"/>
    <property type="match status" value="1"/>
</dbReference>
<name>A0ABS3FLS4_9CYAN</name>
<dbReference type="GO" id="GO:0016787">
    <property type="term" value="F:hydrolase activity"/>
    <property type="evidence" value="ECO:0007669"/>
    <property type="project" value="UniProtKB-KW"/>
</dbReference>
<proteinExistence type="predicted"/>
<evidence type="ECO:0000313" key="3">
    <source>
        <dbReference type="Proteomes" id="UP000664844"/>
    </source>
</evidence>
<evidence type="ECO:0000259" key="1">
    <source>
        <dbReference type="Pfam" id="PF00561"/>
    </source>
</evidence>